<evidence type="ECO:0000256" key="2">
    <source>
        <dbReference type="ARBA" id="ARBA00022840"/>
    </source>
</evidence>
<feature type="domain" description="Protein kinase" evidence="4">
    <location>
        <begin position="7"/>
        <end position="170"/>
    </location>
</feature>
<dbReference type="AlphaFoldDB" id="T0Q0A1"/>
<feature type="non-terminal residue" evidence="5">
    <location>
        <position position="1"/>
    </location>
</feature>
<keyword evidence="2 3" id="KW-0067">ATP-binding</keyword>
<evidence type="ECO:0000259" key="4">
    <source>
        <dbReference type="PROSITE" id="PS50011"/>
    </source>
</evidence>
<keyword evidence="1 3" id="KW-0547">Nucleotide-binding</keyword>
<keyword evidence="5" id="KW-0723">Serine/threonine-protein kinase</keyword>
<organism evidence="5 6">
    <name type="scientific">Saprolegnia diclina (strain VS20)</name>
    <dbReference type="NCBI Taxonomy" id="1156394"/>
    <lineage>
        <taxon>Eukaryota</taxon>
        <taxon>Sar</taxon>
        <taxon>Stramenopiles</taxon>
        <taxon>Oomycota</taxon>
        <taxon>Saprolegniomycetes</taxon>
        <taxon>Saprolegniales</taxon>
        <taxon>Saprolegniaceae</taxon>
        <taxon>Saprolegnia</taxon>
    </lineage>
</organism>
<dbReference type="RefSeq" id="XP_008619777.1">
    <property type="nucleotide sequence ID" value="XM_008621555.1"/>
</dbReference>
<keyword evidence="5" id="KW-0418">Kinase</keyword>
<evidence type="ECO:0000313" key="6">
    <source>
        <dbReference type="Proteomes" id="UP000030762"/>
    </source>
</evidence>
<dbReference type="OMA" id="AGTELMH"/>
<dbReference type="InterPro" id="IPR000719">
    <property type="entry name" value="Prot_kinase_dom"/>
</dbReference>
<dbReference type="VEuPathDB" id="FungiDB:SDRG_15384"/>
<keyword evidence="6" id="KW-1185">Reference proteome</keyword>
<dbReference type="InterPro" id="IPR051681">
    <property type="entry name" value="Ser/Thr_Kinases-Pseudokinases"/>
</dbReference>
<accession>T0Q0A1</accession>
<dbReference type="GO" id="GO:0004674">
    <property type="term" value="F:protein serine/threonine kinase activity"/>
    <property type="evidence" value="ECO:0007669"/>
    <property type="project" value="UniProtKB-KW"/>
</dbReference>
<dbReference type="Pfam" id="PF00069">
    <property type="entry name" value="Pkinase"/>
    <property type="match status" value="1"/>
</dbReference>
<protein>
    <submittedName>
        <fullName evidence="5">Serine/threonine protein kinase</fullName>
    </submittedName>
</protein>
<dbReference type="PROSITE" id="PS50011">
    <property type="entry name" value="PROTEIN_KINASE_DOM"/>
    <property type="match status" value="1"/>
</dbReference>
<evidence type="ECO:0000256" key="3">
    <source>
        <dbReference type="PROSITE-ProRule" id="PRU10141"/>
    </source>
</evidence>
<keyword evidence="5" id="KW-0808">Transferase</keyword>
<feature type="binding site" evidence="3">
    <location>
        <position position="35"/>
    </location>
    <ligand>
        <name>ATP</name>
        <dbReference type="ChEBI" id="CHEBI:30616"/>
    </ligand>
</feature>
<dbReference type="STRING" id="1156394.T0Q0A1"/>
<dbReference type="InParanoid" id="T0Q0A1"/>
<dbReference type="SMART" id="SM00220">
    <property type="entry name" value="S_TKc"/>
    <property type="match status" value="1"/>
</dbReference>
<dbReference type="Proteomes" id="UP000030762">
    <property type="component" value="Unassembled WGS sequence"/>
</dbReference>
<gene>
    <name evidence="5" type="ORF">SDRG_15384</name>
</gene>
<dbReference type="InterPro" id="IPR011009">
    <property type="entry name" value="Kinase-like_dom_sf"/>
</dbReference>
<name>T0Q0A1_SAPDV</name>
<sequence length="170" mass="18519">ISAAEYTETKTALGVGAFGVVVLGKYEGQKVAVKKLRHVNHLKSFEAEVNALLACPSPYLVRLVAIADRNSKTPALLFEYMDGGSLRTHLDQKSRNELTAAHVTNLQVAWVVASALLHLHANNLIHRDVKSVNVLWNSSNEIKLADLGLARPEATSMTVAPGTRLWMAPE</sequence>
<evidence type="ECO:0000313" key="5">
    <source>
        <dbReference type="EMBL" id="EQC26795.1"/>
    </source>
</evidence>
<dbReference type="InterPro" id="IPR017441">
    <property type="entry name" value="Protein_kinase_ATP_BS"/>
</dbReference>
<dbReference type="SUPFAM" id="SSF56112">
    <property type="entry name" value="Protein kinase-like (PK-like)"/>
    <property type="match status" value="1"/>
</dbReference>
<dbReference type="eggNOG" id="KOG1187">
    <property type="taxonomic scope" value="Eukaryota"/>
</dbReference>
<dbReference type="Gene3D" id="1.10.510.10">
    <property type="entry name" value="Transferase(Phosphotransferase) domain 1"/>
    <property type="match status" value="1"/>
</dbReference>
<dbReference type="GO" id="GO:0005524">
    <property type="term" value="F:ATP binding"/>
    <property type="evidence" value="ECO:0007669"/>
    <property type="project" value="UniProtKB-UniRule"/>
</dbReference>
<reference evidence="5 6" key="1">
    <citation type="submission" date="2012-04" db="EMBL/GenBank/DDBJ databases">
        <title>The Genome Sequence of Saprolegnia declina VS20.</title>
        <authorList>
            <consortium name="The Broad Institute Genome Sequencing Platform"/>
            <person name="Russ C."/>
            <person name="Nusbaum C."/>
            <person name="Tyler B."/>
            <person name="van West P."/>
            <person name="Dieguez-Uribeondo J."/>
            <person name="de Bruijn I."/>
            <person name="Tripathy S."/>
            <person name="Jiang R."/>
            <person name="Young S.K."/>
            <person name="Zeng Q."/>
            <person name="Gargeya S."/>
            <person name="Fitzgerald M."/>
            <person name="Haas B."/>
            <person name="Abouelleil A."/>
            <person name="Alvarado L."/>
            <person name="Arachchi H.M."/>
            <person name="Berlin A."/>
            <person name="Chapman S.B."/>
            <person name="Goldberg J."/>
            <person name="Griggs A."/>
            <person name="Gujja S."/>
            <person name="Hansen M."/>
            <person name="Howarth C."/>
            <person name="Imamovic A."/>
            <person name="Larimer J."/>
            <person name="McCowen C."/>
            <person name="Montmayeur A."/>
            <person name="Murphy C."/>
            <person name="Neiman D."/>
            <person name="Pearson M."/>
            <person name="Priest M."/>
            <person name="Roberts A."/>
            <person name="Saif S."/>
            <person name="Shea T."/>
            <person name="Sisk P."/>
            <person name="Sykes S."/>
            <person name="Wortman J."/>
            <person name="Nusbaum C."/>
            <person name="Birren B."/>
        </authorList>
    </citation>
    <scope>NUCLEOTIDE SEQUENCE [LARGE SCALE GENOMIC DNA]</scope>
    <source>
        <strain evidence="5 6">VS20</strain>
    </source>
</reference>
<dbReference type="OrthoDB" id="193416at2759"/>
<dbReference type="PANTHER" id="PTHR44329">
    <property type="entry name" value="SERINE/THREONINE-PROTEIN KINASE TNNI3K-RELATED"/>
    <property type="match status" value="1"/>
</dbReference>
<proteinExistence type="predicted"/>
<dbReference type="PROSITE" id="PS00107">
    <property type="entry name" value="PROTEIN_KINASE_ATP"/>
    <property type="match status" value="1"/>
</dbReference>
<dbReference type="GeneID" id="19956111"/>
<dbReference type="PANTHER" id="PTHR44329:SF298">
    <property type="entry name" value="MIXED LINEAGE KINASE DOMAIN-LIKE PROTEIN"/>
    <property type="match status" value="1"/>
</dbReference>
<evidence type="ECO:0000256" key="1">
    <source>
        <dbReference type="ARBA" id="ARBA00022741"/>
    </source>
</evidence>
<feature type="non-terminal residue" evidence="5">
    <location>
        <position position="170"/>
    </location>
</feature>
<dbReference type="EMBL" id="JH767221">
    <property type="protein sequence ID" value="EQC26795.1"/>
    <property type="molecule type" value="Genomic_DNA"/>
</dbReference>